<protein>
    <submittedName>
        <fullName evidence="2">Uncharacterized protein</fullName>
    </submittedName>
</protein>
<evidence type="ECO:0000313" key="3">
    <source>
        <dbReference type="Proteomes" id="UP000092583"/>
    </source>
</evidence>
<feature type="region of interest" description="Disordered" evidence="1">
    <location>
        <begin position="1"/>
        <end position="30"/>
    </location>
</feature>
<dbReference type="EMBL" id="KI669459">
    <property type="protein sequence ID" value="OCF61529.1"/>
    <property type="molecule type" value="Genomic_DNA"/>
</dbReference>
<accession>A0A1B9J175</accession>
<evidence type="ECO:0000313" key="2">
    <source>
        <dbReference type="EMBL" id="OCF61529.1"/>
    </source>
</evidence>
<dbReference type="AlphaFoldDB" id="A0A1B9J175"/>
<feature type="compositionally biased region" description="Polar residues" evidence="1">
    <location>
        <begin position="278"/>
        <end position="288"/>
    </location>
</feature>
<reference evidence="2 3" key="1">
    <citation type="submission" date="2013-07" db="EMBL/GenBank/DDBJ databases">
        <title>The Genome Sequence of Kwoniella mangroviensis CBS10435.</title>
        <authorList>
            <consortium name="The Broad Institute Genome Sequencing Platform"/>
            <person name="Cuomo C."/>
            <person name="Litvintseva A."/>
            <person name="Chen Y."/>
            <person name="Heitman J."/>
            <person name="Sun S."/>
            <person name="Springer D."/>
            <person name="Dromer F."/>
            <person name="Young S.K."/>
            <person name="Zeng Q."/>
            <person name="Gargeya S."/>
            <person name="Fitzgerald M."/>
            <person name="Abouelleil A."/>
            <person name="Alvarado L."/>
            <person name="Berlin A.M."/>
            <person name="Chapman S.B."/>
            <person name="Dewar J."/>
            <person name="Goldberg J."/>
            <person name="Griggs A."/>
            <person name="Gujja S."/>
            <person name="Hansen M."/>
            <person name="Howarth C."/>
            <person name="Imamovic A."/>
            <person name="Larimer J."/>
            <person name="McCowan C."/>
            <person name="Murphy C."/>
            <person name="Pearson M."/>
            <person name="Priest M."/>
            <person name="Roberts A."/>
            <person name="Saif S."/>
            <person name="Shea T."/>
            <person name="Sykes S."/>
            <person name="Wortman J."/>
            <person name="Nusbaum C."/>
            <person name="Birren B."/>
        </authorList>
    </citation>
    <scope>NUCLEOTIDE SEQUENCE [LARGE SCALE GENOMIC DNA]</scope>
    <source>
        <strain evidence="2 3">CBS 10435</strain>
    </source>
</reference>
<organism evidence="2 3">
    <name type="scientific">Kwoniella mangroviensis CBS 10435</name>
    <dbReference type="NCBI Taxonomy" id="1331196"/>
    <lineage>
        <taxon>Eukaryota</taxon>
        <taxon>Fungi</taxon>
        <taxon>Dikarya</taxon>
        <taxon>Basidiomycota</taxon>
        <taxon>Agaricomycotina</taxon>
        <taxon>Tremellomycetes</taxon>
        <taxon>Tremellales</taxon>
        <taxon>Cryptococcaceae</taxon>
        <taxon>Kwoniella</taxon>
    </lineage>
</organism>
<gene>
    <name evidence="2" type="ORF">L486_01179</name>
</gene>
<feature type="region of interest" description="Disordered" evidence="1">
    <location>
        <begin position="249"/>
        <end position="297"/>
    </location>
</feature>
<reference evidence="3" key="2">
    <citation type="submission" date="2013-12" db="EMBL/GenBank/DDBJ databases">
        <title>Evolution of pathogenesis and genome organization in the Tremellales.</title>
        <authorList>
            <person name="Cuomo C."/>
            <person name="Litvintseva A."/>
            <person name="Heitman J."/>
            <person name="Chen Y."/>
            <person name="Sun S."/>
            <person name="Springer D."/>
            <person name="Dromer F."/>
            <person name="Young S."/>
            <person name="Zeng Q."/>
            <person name="Chapman S."/>
            <person name="Gujja S."/>
            <person name="Saif S."/>
            <person name="Birren B."/>
        </authorList>
    </citation>
    <scope>NUCLEOTIDE SEQUENCE [LARGE SCALE GENOMIC DNA]</scope>
    <source>
        <strain evidence="3">CBS 10435</strain>
    </source>
</reference>
<sequence length="312" mass="36217">MIAEKLAAYSSSPNDDSDEAEESTKRTRERQKVIQGLMSEVGSEGLGATVPFVEGRDSGLSYAQLWKLLLVKNDPHVVAAYYMVSRLIIYQKHNSESFESKDNVSVPPIIIDLTVSLVKEIADFKAKDLTDFTNLPHPIQSSLWKVKRTEELPSDYQDYDFFRACGISKRSKLSLKLFETFHRNEGRSIAHAQQQMRRYWNFEEEDNEEQILIDHLIEDVVEQMEIEESRKEGRRSKIVKDNGRKIRLFDDDDSDGDYRPRKKPFEDKHLCENRQSTKKPQGNHTTRPLTAAKNDLRRQFEILEESKKTSTK</sequence>
<proteinExistence type="predicted"/>
<feature type="compositionally biased region" description="Basic and acidic residues" evidence="1">
    <location>
        <begin position="256"/>
        <end position="272"/>
    </location>
</feature>
<dbReference type="Proteomes" id="UP000092583">
    <property type="component" value="Unassembled WGS sequence"/>
</dbReference>
<evidence type="ECO:0000256" key="1">
    <source>
        <dbReference type="SAM" id="MobiDB-lite"/>
    </source>
</evidence>
<keyword evidence="3" id="KW-1185">Reference proteome</keyword>
<name>A0A1B9J175_9TREE</name>